<evidence type="ECO:0000256" key="1">
    <source>
        <dbReference type="SAM" id="Coils"/>
    </source>
</evidence>
<feature type="coiled-coil region" evidence="1">
    <location>
        <begin position="312"/>
        <end position="346"/>
    </location>
</feature>
<protein>
    <submittedName>
        <fullName evidence="2">Uncharacterized protein</fullName>
    </submittedName>
</protein>
<gene>
    <name evidence="2" type="ORF">Tco_0655196</name>
</gene>
<comment type="caution">
    <text evidence="2">The sequence shown here is derived from an EMBL/GenBank/DDBJ whole genome shotgun (WGS) entry which is preliminary data.</text>
</comment>
<keyword evidence="3" id="KW-1185">Reference proteome</keyword>
<sequence>MDPMISLGQKNTLAKYMILSGADNRPFMLDKDLYDLWKSRMEFTTLQNRETQKEIILGSVKWSHSFGLRFDKNSEEPSTSNTPVKIEIPSEVPKEWISKKRTKNEAKTTKPDTKWKIKTTPDAITEGRGGFEHTSKVFLAEIIPWLNKLKEFFKEFDKGLLDEITEKQFLIENDRVLDKKISQEIVNIVLHSSVVSCDCEKKNEDYVGTCNKCLELEAELVKKNDVYNKLSKRCSNLEKHYISIEVAMQLNQEIFQKYKLCVNQNAPEIQEYFKQNDLKAQLQANDTVIDKLKEIIHSLRENTNHARVKQDMDEIETINIELQHRVAKLLSENELLHKEIKHLKKIYKYQFDSIKKTRASSKEHSDSLIIQLNSKSMENADLKGQIQEKVFVTTTLQNELRRLKRKKLLDNVTTITNATTIASGMFKLDIEHISHRLKNNRDAHEDYLKKTIENTDTIRGLVNALENKILVNLF</sequence>
<name>A0ABQ4X5M9_9ASTR</name>
<evidence type="ECO:0000313" key="3">
    <source>
        <dbReference type="Proteomes" id="UP001151760"/>
    </source>
</evidence>
<reference evidence="2" key="1">
    <citation type="journal article" date="2022" name="Int. J. Mol. Sci.">
        <title>Draft Genome of Tanacetum Coccineum: Genomic Comparison of Closely Related Tanacetum-Family Plants.</title>
        <authorList>
            <person name="Yamashiro T."/>
            <person name="Shiraishi A."/>
            <person name="Nakayama K."/>
            <person name="Satake H."/>
        </authorList>
    </citation>
    <scope>NUCLEOTIDE SEQUENCE</scope>
</reference>
<keyword evidence="1" id="KW-0175">Coiled coil</keyword>
<reference evidence="2" key="2">
    <citation type="submission" date="2022-01" db="EMBL/GenBank/DDBJ databases">
        <authorList>
            <person name="Yamashiro T."/>
            <person name="Shiraishi A."/>
            <person name="Satake H."/>
            <person name="Nakayama K."/>
        </authorList>
    </citation>
    <scope>NUCLEOTIDE SEQUENCE</scope>
</reference>
<accession>A0ABQ4X5M9</accession>
<evidence type="ECO:0000313" key="2">
    <source>
        <dbReference type="EMBL" id="GJS60412.1"/>
    </source>
</evidence>
<proteinExistence type="predicted"/>
<organism evidence="2 3">
    <name type="scientific">Tanacetum coccineum</name>
    <dbReference type="NCBI Taxonomy" id="301880"/>
    <lineage>
        <taxon>Eukaryota</taxon>
        <taxon>Viridiplantae</taxon>
        <taxon>Streptophyta</taxon>
        <taxon>Embryophyta</taxon>
        <taxon>Tracheophyta</taxon>
        <taxon>Spermatophyta</taxon>
        <taxon>Magnoliopsida</taxon>
        <taxon>eudicotyledons</taxon>
        <taxon>Gunneridae</taxon>
        <taxon>Pentapetalae</taxon>
        <taxon>asterids</taxon>
        <taxon>campanulids</taxon>
        <taxon>Asterales</taxon>
        <taxon>Asteraceae</taxon>
        <taxon>Asteroideae</taxon>
        <taxon>Anthemideae</taxon>
        <taxon>Anthemidinae</taxon>
        <taxon>Tanacetum</taxon>
    </lineage>
</organism>
<dbReference type="Proteomes" id="UP001151760">
    <property type="component" value="Unassembled WGS sequence"/>
</dbReference>
<dbReference type="EMBL" id="BQNB010009219">
    <property type="protein sequence ID" value="GJS60412.1"/>
    <property type="molecule type" value="Genomic_DNA"/>
</dbReference>